<organism evidence="2 3">
    <name type="scientific">Xylaria grammica</name>
    <dbReference type="NCBI Taxonomy" id="363999"/>
    <lineage>
        <taxon>Eukaryota</taxon>
        <taxon>Fungi</taxon>
        <taxon>Dikarya</taxon>
        <taxon>Ascomycota</taxon>
        <taxon>Pezizomycotina</taxon>
        <taxon>Sordariomycetes</taxon>
        <taxon>Xylariomycetidae</taxon>
        <taxon>Xylariales</taxon>
        <taxon>Xylariaceae</taxon>
        <taxon>Xylaria</taxon>
    </lineage>
</organism>
<reference evidence="2 3" key="1">
    <citation type="submission" date="2018-12" db="EMBL/GenBank/DDBJ databases">
        <title>Draft genome sequence of Xylaria grammica IHI A82.</title>
        <authorList>
            <person name="Buettner E."/>
            <person name="Kellner H."/>
        </authorList>
    </citation>
    <scope>NUCLEOTIDE SEQUENCE [LARGE SCALE GENOMIC DNA]</scope>
    <source>
        <strain evidence="2 3">IHI A82</strain>
    </source>
</reference>
<evidence type="ECO:0000313" key="3">
    <source>
        <dbReference type="Proteomes" id="UP000286045"/>
    </source>
</evidence>
<dbReference type="AlphaFoldDB" id="A0A439DB84"/>
<feature type="compositionally biased region" description="Basic and acidic residues" evidence="1">
    <location>
        <begin position="348"/>
        <end position="360"/>
    </location>
</feature>
<dbReference type="Proteomes" id="UP000286045">
    <property type="component" value="Unassembled WGS sequence"/>
</dbReference>
<proteinExistence type="predicted"/>
<feature type="compositionally biased region" description="Basic and acidic residues" evidence="1">
    <location>
        <begin position="33"/>
        <end position="50"/>
    </location>
</feature>
<accession>A0A439DB84</accession>
<evidence type="ECO:0000256" key="1">
    <source>
        <dbReference type="SAM" id="MobiDB-lite"/>
    </source>
</evidence>
<feature type="region of interest" description="Disordered" evidence="1">
    <location>
        <begin position="1"/>
        <end position="360"/>
    </location>
</feature>
<feature type="compositionally biased region" description="Polar residues" evidence="1">
    <location>
        <begin position="235"/>
        <end position="244"/>
    </location>
</feature>
<evidence type="ECO:0000313" key="2">
    <source>
        <dbReference type="EMBL" id="RWA11675.1"/>
    </source>
</evidence>
<feature type="compositionally biased region" description="Basic and acidic residues" evidence="1">
    <location>
        <begin position="218"/>
        <end position="234"/>
    </location>
</feature>
<feature type="compositionally biased region" description="Polar residues" evidence="1">
    <location>
        <begin position="297"/>
        <end position="345"/>
    </location>
</feature>
<sequence length="577" mass="63530">MDSRRDTKRSIIANVKVEAPRQRSPSLERRKRGADTDEGPKPVKRVKVEEATPNGATPRPFKDAASQKPLKSISSAKSEARETKPSSVANGRPTSSNSALRATSPKHTSQVNGHGKLGSQATHKRAISNGEPVPRTVPRLLSPLHIADLSVDKCSDTLKESASESRRSPARKKPAETSSLKSQSKKLRDDREPSPSAKKRKVLPPLLSPTLPPIVMDELARWEKNTDTPSKEANPRNSQASDSSVVVKKPPKSTREETIHVDNKKEPTSYVVTMNSGSVEPGTARKRPRTTAEANEASKQPRVSDTLRPSTPPKQSTAMSRIASNGSQIGTPGAANSLTPSTQPPTGKRREPIAPEKLERAQRCRMGHEFFMDLGKKLKHERDAIMKYGPQPVPDRDLPIAMSAGIQALLAYMHAVKLQSDAYDYEKLPRQIQPWKQILPFFTIYKTECYQNSQLAALLSRIQAIFMHYMGRTQWFLPSDPESVQRIITLNKEEAEAWRLADHTRKKLGIYDSSPSASDGGAVGKLIDRLGPWTTPEDTIPIALEVLRNALGGDRPWKPNSELAKLGRSIANGVAGY</sequence>
<feature type="compositionally biased region" description="Basic and acidic residues" evidence="1">
    <location>
        <begin position="253"/>
        <end position="267"/>
    </location>
</feature>
<feature type="compositionally biased region" description="Basic and acidic residues" evidence="1">
    <location>
        <begin position="150"/>
        <end position="167"/>
    </location>
</feature>
<comment type="caution">
    <text evidence="2">The sequence shown here is derived from an EMBL/GenBank/DDBJ whole genome shotgun (WGS) entry which is preliminary data.</text>
</comment>
<feature type="compositionally biased region" description="Polar residues" evidence="1">
    <location>
        <begin position="85"/>
        <end position="112"/>
    </location>
</feature>
<name>A0A439DB84_9PEZI</name>
<protein>
    <submittedName>
        <fullName evidence="2">Uncharacterized protein</fullName>
    </submittedName>
</protein>
<keyword evidence="3" id="KW-1185">Reference proteome</keyword>
<dbReference type="STRING" id="363999.A0A439DB84"/>
<dbReference type="EMBL" id="RYZI01000073">
    <property type="protein sequence ID" value="RWA11675.1"/>
    <property type="molecule type" value="Genomic_DNA"/>
</dbReference>
<gene>
    <name evidence="2" type="ORF">EKO27_g3437</name>
</gene>